<dbReference type="GeneID" id="8586115"/>
<gene>
    <name evidence="1 3" type="ORF">CBG04476</name>
    <name evidence="1" type="ORF">CBG_04476</name>
</gene>
<dbReference type="WormBase" id="CBG04476">
    <property type="protein sequence ID" value="CBP41176"/>
    <property type="gene ID" value="WBGene00027141"/>
</dbReference>
<name>A8WXT1_CAEBR</name>
<dbReference type="EMBL" id="HE601277">
    <property type="protein sequence ID" value="CAP25205.1"/>
    <property type="molecule type" value="Genomic_DNA"/>
</dbReference>
<evidence type="ECO:0000313" key="1">
    <source>
        <dbReference type="EMBL" id="CAP25205.1"/>
    </source>
</evidence>
<sequence>MDYGNKELIEKTNWSANKIGNWFVQRRLWNGPLKETVTEPILENLFQKHQFLGRQ</sequence>
<protein>
    <submittedName>
        <fullName evidence="1">Protein CBG04476</fullName>
    </submittedName>
</protein>
<organism evidence="1 2">
    <name type="scientific">Caenorhabditis briggsae</name>
    <dbReference type="NCBI Taxonomy" id="6238"/>
    <lineage>
        <taxon>Eukaryota</taxon>
        <taxon>Metazoa</taxon>
        <taxon>Ecdysozoa</taxon>
        <taxon>Nematoda</taxon>
        <taxon>Chromadorea</taxon>
        <taxon>Rhabditida</taxon>
        <taxon>Rhabditina</taxon>
        <taxon>Rhabditomorpha</taxon>
        <taxon>Rhabditoidea</taxon>
        <taxon>Rhabditidae</taxon>
        <taxon>Peloderinae</taxon>
        <taxon>Caenorhabditis</taxon>
    </lineage>
</organism>
<dbReference type="KEGG" id="cbr:CBG_04476"/>
<keyword evidence="2" id="KW-1185">Reference proteome</keyword>
<proteinExistence type="predicted"/>
<dbReference type="Proteomes" id="UP000008549">
    <property type="component" value="Unassembled WGS sequence"/>
</dbReference>
<reference evidence="1 2" key="2">
    <citation type="journal article" date="2011" name="PLoS Genet.">
        <title>Caenorhabditis briggsae recombinant inbred line genotypes reveal inter-strain incompatibility and the evolution of recombination.</title>
        <authorList>
            <person name="Ross J.A."/>
            <person name="Koboldt D.C."/>
            <person name="Staisch J.E."/>
            <person name="Chamberlin H.M."/>
            <person name="Gupta B.P."/>
            <person name="Miller R.D."/>
            <person name="Baird S.E."/>
            <person name="Haag E.S."/>
        </authorList>
    </citation>
    <scope>NUCLEOTIDE SEQUENCE [LARGE SCALE GENOMIC DNA]</scope>
    <source>
        <strain evidence="1 2">AF16</strain>
    </source>
</reference>
<evidence type="ECO:0000313" key="2">
    <source>
        <dbReference type="Proteomes" id="UP000008549"/>
    </source>
</evidence>
<dbReference type="HOGENOM" id="CLU_3034363_0_0_1"/>
<reference evidence="1 2" key="1">
    <citation type="journal article" date="2003" name="PLoS Biol.">
        <title>The genome sequence of Caenorhabditis briggsae: a platform for comparative genomics.</title>
        <authorList>
            <person name="Stein L.D."/>
            <person name="Bao Z."/>
            <person name="Blasiar D."/>
            <person name="Blumenthal T."/>
            <person name="Brent M.R."/>
            <person name="Chen N."/>
            <person name="Chinwalla A."/>
            <person name="Clarke L."/>
            <person name="Clee C."/>
            <person name="Coghlan A."/>
            <person name="Coulson A."/>
            <person name="D'Eustachio P."/>
            <person name="Fitch D.H."/>
            <person name="Fulton L.A."/>
            <person name="Fulton R.E."/>
            <person name="Griffiths-Jones S."/>
            <person name="Harris T.W."/>
            <person name="Hillier L.W."/>
            <person name="Kamath R."/>
            <person name="Kuwabara P.E."/>
            <person name="Mardis E.R."/>
            <person name="Marra M.A."/>
            <person name="Miner T.L."/>
            <person name="Minx P."/>
            <person name="Mullikin J.C."/>
            <person name="Plumb R.W."/>
            <person name="Rogers J."/>
            <person name="Schein J.E."/>
            <person name="Sohrmann M."/>
            <person name="Spieth J."/>
            <person name="Stajich J.E."/>
            <person name="Wei C."/>
            <person name="Willey D."/>
            <person name="Wilson R.K."/>
            <person name="Durbin R."/>
            <person name="Waterston R.H."/>
        </authorList>
    </citation>
    <scope>NUCLEOTIDE SEQUENCE [LARGE SCALE GENOMIC DNA]</scope>
    <source>
        <strain evidence="1 2">AF16</strain>
    </source>
</reference>
<dbReference type="RefSeq" id="XP_002644120.1">
    <property type="nucleotide sequence ID" value="XM_002644074.1"/>
</dbReference>
<evidence type="ECO:0000313" key="3">
    <source>
        <dbReference type="WormBase" id="CBG04476"/>
    </source>
</evidence>
<dbReference type="InParanoid" id="A8WXT1"/>
<dbReference type="CTD" id="8586115"/>
<accession>A8WXT1</accession>
<dbReference type="AlphaFoldDB" id="A8WXT1"/>